<accession>A0AAV4Y4U3</accession>
<keyword evidence="3" id="KW-1185">Reference proteome</keyword>
<protein>
    <submittedName>
        <fullName evidence="2">Histone acetyltransferase KAT6B</fullName>
    </submittedName>
</protein>
<dbReference type="Proteomes" id="UP001054945">
    <property type="component" value="Unassembled WGS sequence"/>
</dbReference>
<evidence type="ECO:0000256" key="1">
    <source>
        <dbReference type="SAM" id="MobiDB-lite"/>
    </source>
</evidence>
<dbReference type="EMBL" id="BPLR01018754">
    <property type="protein sequence ID" value="GIZ02063.1"/>
    <property type="molecule type" value="Genomic_DNA"/>
</dbReference>
<dbReference type="AlphaFoldDB" id="A0AAV4Y4U3"/>
<reference evidence="2 3" key="1">
    <citation type="submission" date="2021-06" db="EMBL/GenBank/DDBJ databases">
        <title>Caerostris extrusa draft genome.</title>
        <authorList>
            <person name="Kono N."/>
            <person name="Arakawa K."/>
        </authorList>
    </citation>
    <scope>NUCLEOTIDE SEQUENCE [LARGE SCALE GENOMIC DNA]</scope>
</reference>
<comment type="caution">
    <text evidence="2">The sequence shown here is derived from an EMBL/GenBank/DDBJ whole genome shotgun (WGS) entry which is preliminary data.</text>
</comment>
<gene>
    <name evidence="2" type="primary">KAT6B_1</name>
    <name evidence="2" type="ORF">CEXT_140131</name>
</gene>
<proteinExistence type="predicted"/>
<sequence length="157" mass="16974">METKVHFSYFINAVLCQFRGILPRNESFPNIASGFSSKTQGTSGWTFKIFTPTNKRKSRVAISSLGDSLALDEDIQGPQPAASSFSGTRLCDQTFTNRTKHSDLLTESKLQINHDLSTQPSANNSSPSSLNVSSASTSLNLLQSVKPSSSGQLKKSV</sequence>
<name>A0AAV4Y4U3_CAEEX</name>
<evidence type="ECO:0000313" key="3">
    <source>
        <dbReference type="Proteomes" id="UP001054945"/>
    </source>
</evidence>
<evidence type="ECO:0000313" key="2">
    <source>
        <dbReference type="EMBL" id="GIZ02063.1"/>
    </source>
</evidence>
<feature type="compositionally biased region" description="Low complexity" evidence="1">
    <location>
        <begin position="117"/>
        <end position="134"/>
    </location>
</feature>
<feature type="region of interest" description="Disordered" evidence="1">
    <location>
        <begin position="114"/>
        <end position="134"/>
    </location>
</feature>
<organism evidence="2 3">
    <name type="scientific">Caerostris extrusa</name>
    <name type="common">Bark spider</name>
    <name type="synonym">Caerostris bankana</name>
    <dbReference type="NCBI Taxonomy" id="172846"/>
    <lineage>
        <taxon>Eukaryota</taxon>
        <taxon>Metazoa</taxon>
        <taxon>Ecdysozoa</taxon>
        <taxon>Arthropoda</taxon>
        <taxon>Chelicerata</taxon>
        <taxon>Arachnida</taxon>
        <taxon>Araneae</taxon>
        <taxon>Araneomorphae</taxon>
        <taxon>Entelegynae</taxon>
        <taxon>Araneoidea</taxon>
        <taxon>Araneidae</taxon>
        <taxon>Caerostris</taxon>
    </lineage>
</organism>